<feature type="transmembrane region" description="Helical" evidence="7">
    <location>
        <begin position="39"/>
        <end position="58"/>
    </location>
</feature>
<dbReference type="GO" id="GO:0006828">
    <property type="term" value="P:manganese ion transport"/>
    <property type="evidence" value="ECO:0007669"/>
    <property type="project" value="TreeGrafter"/>
</dbReference>
<reference evidence="11" key="1">
    <citation type="journal article" date="2006" name="Science">
        <title>Ancient noncoding elements conserved in the human genome.</title>
        <authorList>
            <person name="Venkatesh B."/>
            <person name="Kirkness E.F."/>
            <person name="Loh Y.H."/>
            <person name="Halpern A.L."/>
            <person name="Lee A.P."/>
            <person name="Johnson J."/>
            <person name="Dandona N."/>
            <person name="Viswanathan L.D."/>
            <person name="Tay A."/>
            <person name="Venter J.C."/>
            <person name="Strausberg R.L."/>
            <person name="Brenner S."/>
        </authorList>
    </citation>
    <scope>NUCLEOTIDE SEQUENCE [LARGE SCALE GENOMIC DNA]</scope>
</reference>
<dbReference type="SUPFAM" id="SSF161111">
    <property type="entry name" value="Cation efflux protein transmembrane domain-like"/>
    <property type="match status" value="1"/>
</dbReference>
<evidence type="ECO:0000256" key="3">
    <source>
        <dbReference type="ARBA" id="ARBA00022692"/>
    </source>
</evidence>
<dbReference type="PANTHER" id="PTHR45820:SF3">
    <property type="entry name" value="CALCIUM_MANGANESE ANTIPORTER SLC30A10"/>
    <property type="match status" value="1"/>
</dbReference>
<evidence type="ECO:0000259" key="9">
    <source>
        <dbReference type="Pfam" id="PF01545"/>
    </source>
</evidence>
<evidence type="ECO:0000256" key="8">
    <source>
        <dbReference type="SAM" id="SignalP"/>
    </source>
</evidence>
<evidence type="ECO:0000256" key="1">
    <source>
        <dbReference type="ARBA" id="ARBA00004141"/>
    </source>
</evidence>
<feature type="transmembrane region" description="Helical" evidence="7">
    <location>
        <begin position="193"/>
        <end position="215"/>
    </location>
</feature>
<accession>A0A4W3JX78</accession>
<dbReference type="AlphaFoldDB" id="A0A4W3JX78"/>
<comment type="similarity">
    <text evidence="2">Belongs to the cation diffusion facilitator (CDF) transporter (TC 2.A.4) family. SLC30A subfamily.</text>
</comment>
<dbReference type="InterPro" id="IPR058533">
    <property type="entry name" value="Cation_efflux_TM"/>
</dbReference>
<name>A0A4W3JX78_CALMI</name>
<dbReference type="Proteomes" id="UP000314986">
    <property type="component" value="Unassembled WGS sequence"/>
</dbReference>
<comment type="subcellular location">
    <subcellularLocation>
        <location evidence="1">Membrane</location>
        <topology evidence="1">Multi-pass membrane protein</topology>
    </subcellularLocation>
</comment>
<protein>
    <submittedName>
        <fullName evidence="10">Solute carrier family 30 member 10</fullName>
    </submittedName>
</protein>
<feature type="transmembrane region" description="Helical" evidence="7">
    <location>
        <begin position="70"/>
        <end position="92"/>
    </location>
</feature>
<gene>
    <name evidence="10" type="primary">LOC103185819</name>
</gene>
<dbReference type="NCBIfam" id="TIGR01297">
    <property type="entry name" value="CDF"/>
    <property type="match status" value="1"/>
</dbReference>
<feature type="domain" description="Cation efflux protein transmembrane" evidence="9">
    <location>
        <begin position="14"/>
        <end position="215"/>
    </location>
</feature>
<keyword evidence="3 7" id="KW-0812">Transmembrane</keyword>
<dbReference type="Pfam" id="PF01545">
    <property type="entry name" value="Cation_efflux"/>
    <property type="match status" value="1"/>
</dbReference>
<keyword evidence="4" id="KW-0862">Zinc</keyword>
<evidence type="ECO:0000256" key="6">
    <source>
        <dbReference type="ARBA" id="ARBA00023136"/>
    </source>
</evidence>
<organism evidence="10 11">
    <name type="scientific">Callorhinchus milii</name>
    <name type="common">Ghost shark</name>
    <dbReference type="NCBI Taxonomy" id="7868"/>
    <lineage>
        <taxon>Eukaryota</taxon>
        <taxon>Metazoa</taxon>
        <taxon>Chordata</taxon>
        <taxon>Craniata</taxon>
        <taxon>Vertebrata</taxon>
        <taxon>Chondrichthyes</taxon>
        <taxon>Holocephali</taxon>
        <taxon>Chimaeriformes</taxon>
        <taxon>Callorhinchidae</taxon>
        <taxon>Callorhinchus</taxon>
    </lineage>
</organism>
<dbReference type="GO" id="GO:0006882">
    <property type="term" value="P:intracellular zinc ion homeostasis"/>
    <property type="evidence" value="ECO:0007669"/>
    <property type="project" value="TreeGrafter"/>
</dbReference>
<evidence type="ECO:0000256" key="2">
    <source>
        <dbReference type="ARBA" id="ARBA00008873"/>
    </source>
</evidence>
<dbReference type="PANTHER" id="PTHR45820">
    <property type="entry name" value="FI23527P1"/>
    <property type="match status" value="1"/>
</dbReference>
<evidence type="ECO:0000313" key="10">
    <source>
        <dbReference type="Ensembl" id="ENSCMIP00000042808.1"/>
    </source>
</evidence>
<reference evidence="11" key="2">
    <citation type="journal article" date="2007" name="PLoS Biol.">
        <title>Survey sequencing and comparative analysis of the elephant shark (Callorhinchus milii) genome.</title>
        <authorList>
            <person name="Venkatesh B."/>
            <person name="Kirkness E.F."/>
            <person name="Loh Y.H."/>
            <person name="Halpern A.L."/>
            <person name="Lee A.P."/>
            <person name="Johnson J."/>
            <person name="Dandona N."/>
            <person name="Viswanathan L.D."/>
            <person name="Tay A."/>
            <person name="Venter J.C."/>
            <person name="Strausberg R.L."/>
            <person name="Brenner S."/>
        </authorList>
    </citation>
    <scope>NUCLEOTIDE SEQUENCE [LARGE SCALE GENOMIC DNA]</scope>
</reference>
<dbReference type="PROSITE" id="PS51257">
    <property type="entry name" value="PROKAR_LIPOPROTEIN"/>
    <property type="match status" value="1"/>
</dbReference>
<proteinExistence type="inferred from homology"/>
<feature type="signal peptide" evidence="8">
    <location>
        <begin position="1"/>
        <end position="26"/>
    </location>
</feature>
<dbReference type="Gene3D" id="1.20.1510.10">
    <property type="entry name" value="Cation efflux protein transmembrane domain"/>
    <property type="match status" value="1"/>
</dbReference>
<dbReference type="GO" id="GO:0010312">
    <property type="term" value="P:detoxification of zinc ion"/>
    <property type="evidence" value="ECO:0007669"/>
    <property type="project" value="TreeGrafter"/>
</dbReference>
<dbReference type="Ensembl" id="ENSCMIT00000043428.1">
    <property type="protein sequence ID" value="ENSCMIP00000042808.1"/>
    <property type="gene ID" value="ENSCMIG00000017802.1"/>
</dbReference>
<keyword evidence="5 7" id="KW-1133">Transmembrane helix</keyword>
<dbReference type="InterPro" id="IPR002524">
    <property type="entry name" value="Cation_efflux"/>
</dbReference>
<evidence type="ECO:0000256" key="5">
    <source>
        <dbReference type="ARBA" id="ARBA00022989"/>
    </source>
</evidence>
<evidence type="ECO:0000256" key="4">
    <source>
        <dbReference type="ARBA" id="ARBA00022833"/>
    </source>
</evidence>
<reference evidence="10" key="5">
    <citation type="submission" date="2025-09" db="UniProtKB">
        <authorList>
            <consortium name="Ensembl"/>
        </authorList>
    </citation>
    <scope>IDENTIFICATION</scope>
</reference>
<keyword evidence="11" id="KW-1185">Reference proteome</keyword>
<evidence type="ECO:0000256" key="7">
    <source>
        <dbReference type="SAM" id="Phobius"/>
    </source>
</evidence>
<sequence>MRNTTCRLSCLLTLTASCFVAELVSGNVGQSLTVLSDAFTMLSDSMALLVGLIVANVSKLERRNISTYGFARAEVVGALGNAAFLIALHFTILVEAISRMFRPLKMQHPKLVLIMGMLGLTVNVIGLVVLLDCSCLWFKTTLNKIRAGILLHVTGDALGSIVVLISGIIFYMFPLDFTEECNWKCYVDPSLTILMVIIVVSSAIVLIKEVAIILLQAVPKNIDVEDLDVKLGKVRGLKGFHELHVWELADGKNIASIHIKCVNSSTCESTKLEIRKIFHNLDVHSVTIQTEFIEEKISTTLKCNYPCILHECEEKMCCSRTVGYVWRPDRRPSCISRMSFGLESGSGIFSRSSTVKLTSNSEEISNQNSSTSLPLPVVHYKSSTVSDGQIDRLQVS</sequence>
<dbReference type="GO" id="GO:0016020">
    <property type="term" value="C:membrane"/>
    <property type="evidence" value="ECO:0007669"/>
    <property type="project" value="UniProtKB-SubCell"/>
</dbReference>
<feature type="transmembrane region" description="Helical" evidence="7">
    <location>
        <begin position="112"/>
        <end position="137"/>
    </location>
</feature>
<keyword evidence="6 7" id="KW-0472">Membrane</keyword>
<dbReference type="GeneID" id="103185819"/>
<dbReference type="RefSeq" id="XP_042189682.1">
    <property type="nucleotide sequence ID" value="XM_042333748.1"/>
</dbReference>
<dbReference type="InterPro" id="IPR027469">
    <property type="entry name" value="Cation_efflux_TMD_sf"/>
</dbReference>
<dbReference type="GO" id="GO:0005385">
    <property type="term" value="F:zinc ion transmembrane transporter activity"/>
    <property type="evidence" value="ECO:0007669"/>
    <property type="project" value="TreeGrafter"/>
</dbReference>
<feature type="transmembrane region" description="Helical" evidence="7">
    <location>
        <begin position="149"/>
        <end position="173"/>
    </location>
</feature>
<reference evidence="11" key="3">
    <citation type="journal article" date="2014" name="Nature">
        <title>Elephant shark genome provides unique insights into gnathostome evolution.</title>
        <authorList>
            <consortium name="International Elephant Shark Genome Sequencing Consortium"/>
            <person name="Venkatesh B."/>
            <person name="Lee A.P."/>
            <person name="Ravi V."/>
            <person name="Maurya A.K."/>
            <person name="Lian M.M."/>
            <person name="Swann J.B."/>
            <person name="Ohta Y."/>
            <person name="Flajnik M.F."/>
            <person name="Sutoh Y."/>
            <person name="Kasahara M."/>
            <person name="Hoon S."/>
            <person name="Gangu V."/>
            <person name="Roy S.W."/>
            <person name="Irimia M."/>
            <person name="Korzh V."/>
            <person name="Kondrychyn I."/>
            <person name="Lim Z.W."/>
            <person name="Tay B.H."/>
            <person name="Tohari S."/>
            <person name="Kong K.W."/>
            <person name="Ho S."/>
            <person name="Lorente-Galdos B."/>
            <person name="Quilez J."/>
            <person name="Marques-Bonet T."/>
            <person name="Raney B.J."/>
            <person name="Ingham P.W."/>
            <person name="Tay A."/>
            <person name="Hillier L.W."/>
            <person name="Minx P."/>
            <person name="Boehm T."/>
            <person name="Wilson R.K."/>
            <person name="Brenner S."/>
            <person name="Warren W.C."/>
        </authorList>
    </citation>
    <scope>NUCLEOTIDE SEQUENCE [LARGE SCALE GENOMIC DNA]</scope>
</reference>
<evidence type="ECO:0000313" key="11">
    <source>
        <dbReference type="Proteomes" id="UP000314986"/>
    </source>
</evidence>
<reference evidence="10" key="4">
    <citation type="submission" date="2025-08" db="UniProtKB">
        <authorList>
            <consortium name="Ensembl"/>
        </authorList>
    </citation>
    <scope>IDENTIFICATION</scope>
</reference>
<keyword evidence="8" id="KW-0732">Signal</keyword>
<feature type="chain" id="PRO_5021368756" evidence="8">
    <location>
        <begin position="27"/>
        <end position="396"/>
    </location>
</feature>
<dbReference type="GeneTree" id="ENSGT00940000159967"/>